<dbReference type="SUPFAM" id="SSF51735">
    <property type="entry name" value="NAD(P)-binding Rossmann-fold domains"/>
    <property type="match status" value="1"/>
</dbReference>
<dbReference type="InterPro" id="IPR036291">
    <property type="entry name" value="NAD(P)-bd_dom_sf"/>
</dbReference>
<keyword evidence="3" id="KW-1185">Reference proteome</keyword>
<dbReference type="Pfam" id="PF00106">
    <property type="entry name" value="adh_short"/>
    <property type="match status" value="1"/>
</dbReference>
<name>A0A8H3XLZ9_GIGMA</name>
<evidence type="ECO:0000256" key="1">
    <source>
        <dbReference type="ARBA" id="ARBA00023002"/>
    </source>
</evidence>
<dbReference type="EMBL" id="WTPW01000848">
    <property type="protein sequence ID" value="KAF0474821.1"/>
    <property type="molecule type" value="Genomic_DNA"/>
</dbReference>
<dbReference type="Proteomes" id="UP000439903">
    <property type="component" value="Unassembled WGS sequence"/>
</dbReference>
<evidence type="ECO:0000313" key="3">
    <source>
        <dbReference type="Proteomes" id="UP000439903"/>
    </source>
</evidence>
<protein>
    <submittedName>
        <fullName evidence="2">NADP-binding protein</fullName>
    </submittedName>
</protein>
<keyword evidence="1" id="KW-0560">Oxidoreductase</keyword>
<gene>
    <name evidence="2" type="ORF">F8M41_024639</name>
</gene>
<dbReference type="InterPro" id="IPR002347">
    <property type="entry name" value="SDR_fam"/>
</dbReference>
<dbReference type="PANTHER" id="PTHR43157:SF31">
    <property type="entry name" value="PHOSPHATIDYLINOSITOL-GLYCAN BIOSYNTHESIS CLASS F PROTEIN"/>
    <property type="match status" value="1"/>
</dbReference>
<dbReference type="PANTHER" id="PTHR43157">
    <property type="entry name" value="PHOSPHATIDYLINOSITOL-GLYCAN BIOSYNTHESIS CLASS F PROTEIN-RELATED"/>
    <property type="match status" value="1"/>
</dbReference>
<reference evidence="2 3" key="1">
    <citation type="journal article" date="2019" name="Environ. Microbiol.">
        <title>At the nexus of three kingdoms: the genome of the mycorrhizal fungus Gigaspora margarita provides insights into plant, endobacterial and fungal interactions.</title>
        <authorList>
            <person name="Venice F."/>
            <person name="Ghignone S."/>
            <person name="Salvioli di Fossalunga A."/>
            <person name="Amselem J."/>
            <person name="Novero M."/>
            <person name="Xianan X."/>
            <person name="Sedzielewska Toro K."/>
            <person name="Morin E."/>
            <person name="Lipzen A."/>
            <person name="Grigoriev I.V."/>
            <person name="Henrissat B."/>
            <person name="Martin F.M."/>
            <person name="Bonfante P."/>
        </authorList>
    </citation>
    <scope>NUCLEOTIDE SEQUENCE [LARGE SCALE GENOMIC DNA]</scope>
    <source>
        <strain evidence="2 3">BEG34</strain>
    </source>
</reference>
<sequence>MSDVSNRKLIILTGANSGLGFEVLKQLLSQQVPYHIILAVRNIQQTETKIQSIVPSHQSVEIVKLDLSSLTSVKSFTQNILSRKPPLHINILILNAGVVKATLTKTEDGFEHTFQVNHLSNIVLVHELLPRLIESGPGSRIILVNSSLHKPGVGAKEHGENRPIMDIENLDGSKMYSPLLFYRNSKLAQVFFGYQLDKLLNKKGEEERKVNVLIVEPGFCPTTELSRESGIFTQLFLRYILSWAPFTRTSEQGGAVITYASTSSELQNKSGIYISQFCRIDKSSDESYEEDKQRFWWKASCDLLGIEEDWSSLIFNQNDEILD</sequence>
<comment type="caution">
    <text evidence="2">The sequence shown here is derived from an EMBL/GenBank/DDBJ whole genome shotgun (WGS) entry which is preliminary data.</text>
</comment>
<accession>A0A8H3XLZ9</accession>
<proteinExistence type="predicted"/>
<evidence type="ECO:0000313" key="2">
    <source>
        <dbReference type="EMBL" id="KAF0474821.1"/>
    </source>
</evidence>
<organism evidence="2 3">
    <name type="scientific">Gigaspora margarita</name>
    <dbReference type="NCBI Taxonomy" id="4874"/>
    <lineage>
        <taxon>Eukaryota</taxon>
        <taxon>Fungi</taxon>
        <taxon>Fungi incertae sedis</taxon>
        <taxon>Mucoromycota</taxon>
        <taxon>Glomeromycotina</taxon>
        <taxon>Glomeromycetes</taxon>
        <taxon>Diversisporales</taxon>
        <taxon>Gigasporaceae</taxon>
        <taxon>Gigaspora</taxon>
    </lineage>
</organism>
<dbReference type="AlphaFoldDB" id="A0A8H3XLZ9"/>
<dbReference type="GO" id="GO:0016491">
    <property type="term" value="F:oxidoreductase activity"/>
    <property type="evidence" value="ECO:0007669"/>
    <property type="project" value="UniProtKB-KW"/>
</dbReference>
<dbReference type="Gene3D" id="3.40.50.720">
    <property type="entry name" value="NAD(P)-binding Rossmann-like Domain"/>
    <property type="match status" value="1"/>
</dbReference>
<dbReference type="OrthoDB" id="542013at2759"/>
<dbReference type="PRINTS" id="PR00081">
    <property type="entry name" value="GDHRDH"/>
</dbReference>